<feature type="transmembrane region" description="Helical" evidence="9">
    <location>
        <begin position="218"/>
        <end position="243"/>
    </location>
</feature>
<keyword evidence="3 9" id="KW-0812">Transmembrane</keyword>
<feature type="transmembrane region" description="Helical" evidence="9">
    <location>
        <begin position="376"/>
        <end position="396"/>
    </location>
</feature>
<evidence type="ECO:0000256" key="8">
    <source>
        <dbReference type="ARBA" id="ARBA00041117"/>
    </source>
</evidence>
<feature type="transmembrane region" description="Helical" evidence="9">
    <location>
        <begin position="112"/>
        <end position="136"/>
    </location>
</feature>
<evidence type="ECO:0000256" key="4">
    <source>
        <dbReference type="ARBA" id="ARBA00022989"/>
    </source>
</evidence>
<keyword evidence="5" id="KW-0813">Transport</keyword>
<feature type="transmembrane region" description="Helical" evidence="9">
    <location>
        <begin position="255"/>
        <end position="275"/>
    </location>
</feature>
<keyword evidence="6 9" id="KW-0472">Membrane</keyword>
<gene>
    <name evidence="10" type="ORF">CANTEDRAFT_120414</name>
</gene>
<dbReference type="GO" id="GO:0000324">
    <property type="term" value="C:fungal-type vacuole"/>
    <property type="evidence" value="ECO:0007669"/>
    <property type="project" value="TreeGrafter"/>
</dbReference>
<name>G3B2C2_CANTC</name>
<evidence type="ECO:0000256" key="9">
    <source>
        <dbReference type="SAM" id="Phobius"/>
    </source>
</evidence>
<evidence type="ECO:0000256" key="3">
    <source>
        <dbReference type="ARBA" id="ARBA00022692"/>
    </source>
</evidence>
<evidence type="ECO:0000256" key="2">
    <source>
        <dbReference type="ARBA" id="ARBA00009969"/>
    </source>
</evidence>
<feature type="transmembrane region" description="Helical" evidence="9">
    <location>
        <begin position="174"/>
        <end position="198"/>
    </location>
</feature>
<proteinExistence type="inferred from homology"/>
<keyword evidence="5" id="KW-0445">Lipid transport</keyword>
<dbReference type="Pfam" id="PF04479">
    <property type="entry name" value="RTA1"/>
    <property type="match status" value="1"/>
</dbReference>
<dbReference type="OrthoDB" id="3358017at2759"/>
<dbReference type="eggNOG" id="ENOG502QU4U">
    <property type="taxonomic scope" value="Eukaryota"/>
</dbReference>
<dbReference type="GO" id="GO:0005886">
    <property type="term" value="C:plasma membrane"/>
    <property type="evidence" value="ECO:0007669"/>
    <property type="project" value="UniProtKB-SubCell"/>
</dbReference>
<dbReference type="EMBL" id="GL996515">
    <property type="protein sequence ID" value="EGV64642.1"/>
    <property type="molecule type" value="Genomic_DNA"/>
</dbReference>
<dbReference type="GO" id="GO:0006869">
    <property type="term" value="P:lipid transport"/>
    <property type="evidence" value="ECO:0007669"/>
    <property type="project" value="UniProtKB-KW"/>
</dbReference>
<keyword evidence="4 9" id="KW-1133">Transmembrane helix</keyword>
<evidence type="ECO:0000256" key="7">
    <source>
        <dbReference type="ARBA" id="ARBA00037472"/>
    </source>
</evidence>
<evidence type="ECO:0000313" key="10">
    <source>
        <dbReference type="EMBL" id="EGV64642.1"/>
    </source>
</evidence>
<sequence length="466" mass="52342">MDLSDFSYVQWEPSTLASSITAWTSVNPAHTSGLEATLNSVISALPTATGYLDLVSYSQIYRGAEASMAVISAQEVLATATNSAVMAEASQAIFNNTLNLKKLDMDMNLYKYHLSVPANSIYFAIFTLVFLYVAGMSVISKYYWYNVTYICGYGLEFCGWLGRILAINDTSNNNFFILQFVALTLAPAFIMAGIYFLFAQMVVIHGREYSLLKPLWYSYFFISTDVLSLLVQAGGGASASIASKRHKNTKPGTDTIICGIVIQTVAMTVFLGFWFEFLNRVFFRHSGDVTVDSSFKKKSVKNFFKLLFNVKSTRAYKQDQLDPFYNPRFQHIRNSKLFGYMPLVITITVVVIYIRCIYRVVELSEGWRGYLITHEVYIMVLDALMVAIAGLVAIPFHPVWTLGRENVVRLATIRKRHDESSENQDELTSLQYSSNEAPVEKTVTAEKGITEVVLNKADNEVIADKK</sequence>
<evidence type="ECO:0000256" key="1">
    <source>
        <dbReference type="ARBA" id="ARBA00004651"/>
    </source>
</evidence>
<evidence type="ECO:0000313" key="11">
    <source>
        <dbReference type="Proteomes" id="UP000000707"/>
    </source>
</evidence>
<dbReference type="PANTHER" id="PTHR31465:SF9">
    <property type="entry name" value="SPHINGOID LONG-CHAIN BASE TRANSPORTER RSB1"/>
    <property type="match status" value="1"/>
</dbReference>
<dbReference type="KEGG" id="cten:90982277"/>
<keyword evidence="11" id="KW-1185">Reference proteome</keyword>
<evidence type="ECO:0000256" key="5">
    <source>
        <dbReference type="ARBA" id="ARBA00023055"/>
    </source>
</evidence>
<accession>G3B2C2</accession>
<dbReference type="InterPro" id="IPR007568">
    <property type="entry name" value="RTA1"/>
</dbReference>
<dbReference type="PANTHER" id="PTHR31465">
    <property type="entry name" value="PROTEIN RTA1-RELATED"/>
    <property type="match status" value="1"/>
</dbReference>
<comment type="similarity">
    <text evidence="2">Belongs to the lipid-translocating exporter (LTE) (TC 9.A.26.1) family.</text>
</comment>
<dbReference type="Proteomes" id="UP000000707">
    <property type="component" value="Unassembled WGS sequence"/>
</dbReference>
<dbReference type="AlphaFoldDB" id="G3B2C2"/>
<evidence type="ECO:0000256" key="6">
    <source>
        <dbReference type="ARBA" id="ARBA00023136"/>
    </source>
</evidence>
<feature type="transmembrane region" description="Helical" evidence="9">
    <location>
        <begin position="142"/>
        <end position="162"/>
    </location>
</feature>
<comment type="subcellular location">
    <subcellularLocation>
        <location evidence="1">Cell membrane</location>
        <topology evidence="1">Multi-pass membrane protein</topology>
    </subcellularLocation>
</comment>
<comment type="function">
    <text evidence="7">Catalyzes the ATP-dependent translocation of sphingoid long-chain bases (LCBs) from the cytoplasmic site toward the extracytoplasmic side of the membrane (flip-flop). Involved in the establishment of the functional lipid asymmetry of the plasma membrane. Regulates intracellular levels of LCBs, sphingolipid precursors that are growth inhibitory at increased levels.</text>
</comment>
<reference evidence="10 11" key="1">
    <citation type="journal article" date="2011" name="Proc. Natl. Acad. Sci. U.S.A.">
        <title>Comparative genomics of xylose-fermenting fungi for enhanced biofuel production.</title>
        <authorList>
            <person name="Wohlbach D.J."/>
            <person name="Kuo A."/>
            <person name="Sato T.K."/>
            <person name="Potts K.M."/>
            <person name="Salamov A.A."/>
            <person name="LaButti K.M."/>
            <person name="Sun H."/>
            <person name="Clum A."/>
            <person name="Pangilinan J.L."/>
            <person name="Lindquist E.A."/>
            <person name="Lucas S."/>
            <person name="Lapidus A."/>
            <person name="Jin M."/>
            <person name="Gunawan C."/>
            <person name="Balan V."/>
            <person name="Dale B.E."/>
            <person name="Jeffries T.W."/>
            <person name="Zinkel R."/>
            <person name="Barry K.W."/>
            <person name="Grigoriev I.V."/>
            <person name="Gasch A.P."/>
        </authorList>
    </citation>
    <scope>NUCLEOTIDE SEQUENCE [LARGE SCALE GENOMIC DNA]</scope>
    <source>
        <strain evidence="11">ATCC 10573 / BCRC 21748 / CBS 615 / JCM 9827 / NBRC 10315 / NRRL Y-1498 / VKM Y-70</strain>
    </source>
</reference>
<protein>
    <recommendedName>
        <fullName evidence="8">Sphingoid long-chain base transporter RSB1</fullName>
    </recommendedName>
</protein>
<feature type="transmembrane region" description="Helical" evidence="9">
    <location>
        <begin position="337"/>
        <end position="356"/>
    </location>
</feature>
<organism evidence="11">
    <name type="scientific">Candida tenuis (strain ATCC 10573 / BCRC 21748 / CBS 615 / JCM 9827 / NBRC 10315 / NRRL Y-1498 / VKM Y-70)</name>
    <name type="common">Yeast</name>
    <name type="synonym">Yamadazyma tenuis</name>
    <dbReference type="NCBI Taxonomy" id="590646"/>
    <lineage>
        <taxon>Eukaryota</taxon>
        <taxon>Fungi</taxon>
        <taxon>Dikarya</taxon>
        <taxon>Ascomycota</taxon>
        <taxon>Saccharomycotina</taxon>
        <taxon>Pichiomycetes</taxon>
        <taxon>Debaryomycetaceae</taxon>
        <taxon>Yamadazyma</taxon>
    </lineage>
</organism>